<evidence type="ECO:0000313" key="3">
    <source>
        <dbReference type="Proteomes" id="UP000002008"/>
    </source>
</evidence>
<dbReference type="KEGG" id="cau:Caur_0715"/>
<proteinExistence type="predicted"/>
<feature type="transmembrane region" description="Helical" evidence="1">
    <location>
        <begin position="140"/>
        <end position="158"/>
    </location>
</feature>
<sequence length="162" mass="17652">MWYYGHPGCMIWVTKVNNIIPQRLAMQRFDRQIDLRRLPRATIIGAVIGVVINLIIYGAARAAGLEFRAPVPPTNELMPLPVIAVITATVVPAIGAALVLALLSRFTARPLRIFLICAAVVLVISFAGPFTLPVSLLEQMVLNLMHVVAAGAIVWALVRYTS</sequence>
<dbReference type="InterPro" id="IPR045713">
    <property type="entry name" value="DUF6069"/>
</dbReference>
<keyword evidence="3" id="KW-1185">Reference proteome</keyword>
<organism evidence="2 3">
    <name type="scientific">Chloroflexus aurantiacus (strain ATCC 29366 / DSM 635 / J-10-fl)</name>
    <dbReference type="NCBI Taxonomy" id="324602"/>
    <lineage>
        <taxon>Bacteria</taxon>
        <taxon>Bacillati</taxon>
        <taxon>Chloroflexota</taxon>
        <taxon>Chloroflexia</taxon>
        <taxon>Chloroflexales</taxon>
        <taxon>Chloroflexineae</taxon>
        <taxon>Chloroflexaceae</taxon>
        <taxon>Chloroflexus</taxon>
    </lineage>
</organism>
<dbReference type="Pfam" id="PF19545">
    <property type="entry name" value="DUF6069"/>
    <property type="match status" value="1"/>
</dbReference>
<keyword evidence="1" id="KW-1133">Transmembrane helix</keyword>
<protein>
    <submittedName>
        <fullName evidence="2">Uncharacterized protein</fullName>
    </submittedName>
</protein>
<dbReference type="EnsemblBacteria" id="ABY33954">
    <property type="protein sequence ID" value="ABY33954"/>
    <property type="gene ID" value="Caur_0715"/>
</dbReference>
<evidence type="ECO:0000256" key="1">
    <source>
        <dbReference type="SAM" id="Phobius"/>
    </source>
</evidence>
<keyword evidence="1" id="KW-0812">Transmembrane</keyword>
<dbReference type="InParanoid" id="A9WFL6"/>
<accession>A9WFL6</accession>
<dbReference type="Proteomes" id="UP000002008">
    <property type="component" value="Chromosome"/>
</dbReference>
<feature type="transmembrane region" description="Helical" evidence="1">
    <location>
        <begin position="113"/>
        <end position="134"/>
    </location>
</feature>
<feature type="transmembrane region" description="Helical" evidence="1">
    <location>
        <begin position="41"/>
        <end position="60"/>
    </location>
</feature>
<dbReference type="HOGENOM" id="CLU_1861635_0_0_0"/>
<feature type="transmembrane region" description="Helical" evidence="1">
    <location>
        <begin position="80"/>
        <end position="101"/>
    </location>
</feature>
<keyword evidence="1" id="KW-0472">Membrane</keyword>
<dbReference type="EMBL" id="CP000909">
    <property type="protein sequence ID" value="ABY33954.1"/>
    <property type="molecule type" value="Genomic_DNA"/>
</dbReference>
<dbReference type="PATRIC" id="fig|324602.8.peg.813"/>
<dbReference type="AlphaFoldDB" id="A9WFL6"/>
<evidence type="ECO:0000313" key="2">
    <source>
        <dbReference type="EMBL" id="ABY33954.1"/>
    </source>
</evidence>
<gene>
    <name evidence="2" type="ordered locus">Caur_0715</name>
</gene>
<reference evidence="3" key="1">
    <citation type="journal article" date="2011" name="BMC Genomics">
        <title>Complete genome sequence of the filamentous anoxygenic phototrophic bacterium Chloroflexus aurantiacus.</title>
        <authorList>
            <person name="Tang K.H."/>
            <person name="Barry K."/>
            <person name="Chertkov O."/>
            <person name="Dalin E."/>
            <person name="Han C.S."/>
            <person name="Hauser L.J."/>
            <person name="Honchak B.M."/>
            <person name="Karbach L.E."/>
            <person name="Land M.L."/>
            <person name="Lapidus A."/>
            <person name="Larimer F.W."/>
            <person name="Mikhailova N."/>
            <person name="Pitluck S."/>
            <person name="Pierson B.K."/>
            <person name="Blankenship R.E."/>
        </authorList>
    </citation>
    <scope>NUCLEOTIDE SEQUENCE [LARGE SCALE GENOMIC DNA]</scope>
    <source>
        <strain evidence="3">ATCC 29366 / DSM 635 / J-10-fl</strain>
    </source>
</reference>
<name>A9WFL6_CHLAA</name>
<dbReference type="eggNOG" id="ENOG502ZEU1">
    <property type="taxonomic scope" value="Bacteria"/>
</dbReference>